<name>A1ZDH8_MICM2</name>
<comment type="caution">
    <text evidence="2">The sequence shown here is derived from an EMBL/GenBank/DDBJ whole genome shotgun (WGS) entry which is preliminary data.</text>
</comment>
<keyword evidence="1" id="KW-0812">Transmembrane</keyword>
<dbReference type="Proteomes" id="UP000004095">
    <property type="component" value="Unassembled WGS sequence"/>
</dbReference>
<gene>
    <name evidence="2" type="ORF">M23134_05222</name>
</gene>
<feature type="transmembrane region" description="Helical" evidence="1">
    <location>
        <begin position="6"/>
        <end position="26"/>
    </location>
</feature>
<evidence type="ECO:0000313" key="3">
    <source>
        <dbReference type="Proteomes" id="UP000004095"/>
    </source>
</evidence>
<sequence length="52" mass="5867">MDCTLIAFLYRGIKINAMLGGVLFVLRRSMSFTFFTKSVCQKGVFSLDNVAR</sequence>
<evidence type="ECO:0000313" key="2">
    <source>
        <dbReference type="EMBL" id="EAY31716.1"/>
    </source>
</evidence>
<keyword evidence="1" id="KW-0472">Membrane</keyword>
<dbReference type="AlphaFoldDB" id="A1ZDH8"/>
<evidence type="ECO:0000256" key="1">
    <source>
        <dbReference type="SAM" id="Phobius"/>
    </source>
</evidence>
<dbReference type="EMBL" id="AAWS01000002">
    <property type="protein sequence ID" value="EAY31716.1"/>
    <property type="molecule type" value="Genomic_DNA"/>
</dbReference>
<keyword evidence="1" id="KW-1133">Transmembrane helix</keyword>
<proteinExistence type="predicted"/>
<organism evidence="2 3">
    <name type="scientific">Microscilla marina ATCC 23134</name>
    <dbReference type="NCBI Taxonomy" id="313606"/>
    <lineage>
        <taxon>Bacteria</taxon>
        <taxon>Pseudomonadati</taxon>
        <taxon>Bacteroidota</taxon>
        <taxon>Cytophagia</taxon>
        <taxon>Cytophagales</taxon>
        <taxon>Microscillaceae</taxon>
        <taxon>Microscilla</taxon>
    </lineage>
</organism>
<protein>
    <submittedName>
        <fullName evidence="2">Uncharacterized protein</fullName>
    </submittedName>
</protein>
<reference evidence="2 3" key="1">
    <citation type="submission" date="2007-01" db="EMBL/GenBank/DDBJ databases">
        <authorList>
            <person name="Haygood M."/>
            <person name="Podell S."/>
            <person name="Anderson C."/>
            <person name="Hopkinson B."/>
            <person name="Roe K."/>
            <person name="Barbeau K."/>
            <person name="Gaasterland T."/>
            <person name="Ferriera S."/>
            <person name="Johnson J."/>
            <person name="Kravitz S."/>
            <person name="Beeson K."/>
            <person name="Sutton G."/>
            <person name="Rogers Y.-H."/>
            <person name="Friedman R."/>
            <person name="Frazier M."/>
            <person name="Venter J.C."/>
        </authorList>
    </citation>
    <scope>NUCLEOTIDE SEQUENCE [LARGE SCALE GENOMIC DNA]</scope>
    <source>
        <strain evidence="2 3">ATCC 23134</strain>
    </source>
</reference>
<keyword evidence="3" id="KW-1185">Reference proteome</keyword>
<accession>A1ZDH8</accession>